<feature type="region of interest" description="Disordered" evidence="1">
    <location>
        <begin position="1198"/>
        <end position="1220"/>
    </location>
</feature>
<dbReference type="PROSITE" id="PS50190">
    <property type="entry name" value="SEC7"/>
    <property type="match status" value="1"/>
</dbReference>
<feature type="region of interest" description="Disordered" evidence="1">
    <location>
        <begin position="1"/>
        <end position="84"/>
    </location>
</feature>
<feature type="compositionally biased region" description="Polar residues" evidence="1">
    <location>
        <begin position="582"/>
        <end position="593"/>
    </location>
</feature>
<dbReference type="InterPro" id="IPR035999">
    <property type="entry name" value="Sec7_dom_sf"/>
</dbReference>
<proteinExistence type="predicted"/>
<feature type="compositionally biased region" description="Basic and acidic residues" evidence="1">
    <location>
        <begin position="53"/>
        <end position="64"/>
    </location>
</feature>
<dbReference type="GO" id="GO:0005085">
    <property type="term" value="F:guanyl-nucleotide exchange factor activity"/>
    <property type="evidence" value="ECO:0007669"/>
    <property type="project" value="InterPro"/>
</dbReference>
<dbReference type="Proteomes" id="UP000024533">
    <property type="component" value="Unassembled WGS sequence"/>
</dbReference>
<dbReference type="SMART" id="SM00222">
    <property type="entry name" value="Sec7"/>
    <property type="match status" value="1"/>
</dbReference>
<feature type="compositionally biased region" description="Low complexity" evidence="1">
    <location>
        <begin position="470"/>
        <end position="486"/>
    </location>
</feature>
<feature type="compositionally biased region" description="Low complexity" evidence="1">
    <location>
        <begin position="132"/>
        <end position="155"/>
    </location>
</feature>
<feature type="compositionally biased region" description="Low complexity" evidence="1">
    <location>
        <begin position="1474"/>
        <end position="1506"/>
    </location>
</feature>
<dbReference type="Pfam" id="PF01369">
    <property type="entry name" value="Sec7"/>
    <property type="match status" value="1"/>
</dbReference>
<feature type="compositionally biased region" description="Basic and acidic residues" evidence="1">
    <location>
        <begin position="487"/>
        <end position="502"/>
    </location>
</feature>
<dbReference type="Gene3D" id="1.10.1000.11">
    <property type="entry name" value="Arf Nucleotide-binding Site Opener,domain 2"/>
    <property type="match status" value="1"/>
</dbReference>
<dbReference type="STRING" id="1215338.A0A059IXE9"/>
<dbReference type="InterPro" id="IPR023394">
    <property type="entry name" value="Sec7_C_sf"/>
</dbReference>
<dbReference type="PANTHER" id="PTHR10663:SF373">
    <property type="entry name" value="PH AND SEC7 DOMAIN-CONTAINING PROTEIN C11E3.11C"/>
    <property type="match status" value="1"/>
</dbReference>
<feature type="compositionally biased region" description="Polar residues" evidence="1">
    <location>
        <begin position="518"/>
        <end position="527"/>
    </location>
</feature>
<evidence type="ECO:0000259" key="2">
    <source>
        <dbReference type="PROSITE" id="PS50190"/>
    </source>
</evidence>
<feature type="region of interest" description="Disordered" evidence="1">
    <location>
        <begin position="132"/>
        <end position="281"/>
    </location>
</feature>
<protein>
    <recommendedName>
        <fullName evidence="2">SEC7 domain-containing protein</fullName>
    </recommendedName>
</protein>
<evidence type="ECO:0000256" key="1">
    <source>
        <dbReference type="SAM" id="MobiDB-lite"/>
    </source>
</evidence>
<organism evidence="3 4">
    <name type="scientific">Trichophyton interdigitale (strain MR816)</name>
    <dbReference type="NCBI Taxonomy" id="1215338"/>
    <lineage>
        <taxon>Eukaryota</taxon>
        <taxon>Fungi</taxon>
        <taxon>Dikarya</taxon>
        <taxon>Ascomycota</taxon>
        <taxon>Pezizomycotina</taxon>
        <taxon>Eurotiomycetes</taxon>
        <taxon>Eurotiomycetidae</taxon>
        <taxon>Onygenales</taxon>
        <taxon>Arthrodermataceae</taxon>
        <taxon>Trichophyton</taxon>
    </lineage>
</organism>
<comment type="caution">
    <text evidence="3">The sequence shown here is derived from an EMBL/GenBank/DDBJ whole genome shotgun (WGS) entry which is preliminary data.</text>
</comment>
<feature type="compositionally biased region" description="Polar residues" evidence="1">
    <location>
        <begin position="1025"/>
        <end position="1037"/>
    </location>
</feature>
<feature type="compositionally biased region" description="Polar residues" evidence="1">
    <location>
        <begin position="702"/>
        <end position="714"/>
    </location>
</feature>
<feature type="compositionally biased region" description="Low complexity" evidence="1">
    <location>
        <begin position="762"/>
        <end position="781"/>
    </location>
</feature>
<dbReference type="SUPFAM" id="SSF48425">
    <property type="entry name" value="Sec7 domain"/>
    <property type="match status" value="1"/>
</dbReference>
<feature type="compositionally biased region" description="Basic and acidic residues" evidence="1">
    <location>
        <begin position="231"/>
        <end position="250"/>
    </location>
</feature>
<reference evidence="3 4" key="1">
    <citation type="submission" date="2014-02" db="EMBL/GenBank/DDBJ databases">
        <title>The Genome Sequence of Trichophyton interdigitale MR816.</title>
        <authorList>
            <consortium name="The Broad Institute Genomics Platform"/>
            <person name="Cuomo C.A."/>
            <person name="White T.C."/>
            <person name="Graser Y."/>
            <person name="Martinez-Rossi N."/>
            <person name="Heitman J."/>
            <person name="Young S.K."/>
            <person name="Zeng Q."/>
            <person name="Gargeya S."/>
            <person name="Abouelleil A."/>
            <person name="Alvarado L."/>
            <person name="Chapman S.B."/>
            <person name="Gainer-Dewar J."/>
            <person name="Goldberg J."/>
            <person name="Griggs A."/>
            <person name="Gujja S."/>
            <person name="Hansen M."/>
            <person name="Howarth C."/>
            <person name="Imamovic A."/>
            <person name="Larimer J."/>
            <person name="Martinez D."/>
            <person name="Murphy C."/>
            <person name="Pearson M.D."/>
            <person name="Persinoti G."/>
            <person name="Poon T."/>
            <person name="Priest M."/>
            <person name="Roberts A.D."/>
            <person name="Saif S."/>
            <person name="Shea T.D."/>
            <person name="Sykes S.N."/>
            <person name="Wortman J."/>
            <person name="Nusbaum C."/>
            <person name="Birren B."/>
        </authorList>
    </citation>
    <scope>NUCLEOTIDE SEQUENCE [LARGE SCALE GENOMIC DNA]</scope>
    <source>
        <strain evidence="3 4">MR816</strain>
    </source>
</reference>
<dbReference type="OrthoDB" id="2157641at2759"/>
<dbReference type="PANTHER" id="PTHR10663">
    <property type="entry name" value="GUANYL-NUCLEOTIDE EXCHANGE FACTOR"/>
    <property type="match status" value="1"/>
</dbReference>
<feature type="compositionally biased region" description="Low complexity" evidence="1">
    <location>
        <begin position="214"/>
        <end position="225"/>
    </location>
</feature>
<feature type="region of interest" description="Disordered" evidence="1">
    <location>
        <begin position="1023"/>
        <end position="1091"/>
    </location>
</feature>
<feature type="compositionally biased region" description="Polar residues" evidence="1">
    <location>
        <begin position="156"/>
        <end position="170"/>
    </location>
</feature>
<keyword evidence="4" id="KW-1185">Reference proteome</keyword>
<dbReference type="EMBL" id="AOKY01000888">
    <property type="protein sequence ID" value="KDB20123.1"/>
    <property type="molecule type" value="Genomic_DNA"/>
</dbReference>
<name>A0A059IXE9_TRIIM</name>
<sequence>MPYSYRNPLSRASRHPDHRPQTPPQYRNEAVSTGSRQHVRPSFPETFLDDYTPIDRHNNSHGDAQDGDSVDEEERDPHDLSLNPALGVRSSVVDNMLLSLDQFSASNAADCSFDDSLPYDSPHRQQENFSAYSPSYHHHSNSNSNNDNIIASSANGRNTGTNSTRINNHYHSGGENTRYRSHTLSSSVSSDVETYTQRSSHGESHRPQNHHWSNSRGYRSNSNSNKQPTIRHVDGGSEGERSSYRSKVYDSQRAIGSNDHSQGRTTPRFVRRESTGSASSSIDLNEMLATTSIYGTRRSASFDYGSTLPSRANGRDTSFGHRDTMMQYDDMNAAPTPTVLLGPRKEFAPPVLPDHASIIHSSTPPDTASRTPTLAHKNSTRSARSMYSRKNKSDTLGTSTIRGRSDEYNKYFGDSQDQIPPVPALNQAPAAPSPTIARSKQPLPTNFPVESLNTPPSKERQGFFRRVFGSSKQSSSPSQQSDLSPHSTRDNESDPSSRHDNNASHQQRPYKPSRLPSDPSTVTNSAARENPPVVTKKPSSFFRRRKKSIVENTPPPMLPLSNLSSTDVSKPESQGPEKLRISTATDSIRTESLSKAMKPYLSDMDSPKHSPKHSPRESPKPSSRGGRKSRDRQETDESDMGSPRKREKPRVKEAEIQAAKNLQKLGYLPSSKHSRRATGASKGKSSSRSHSRATNHDGSFLADSSGNEGLSSRQSGDKRSRRPQTSPDPPAHQSDHSTPGPKHDVVLSDRVNGGKSQSGDPNSSSLLEPAPSSANSKSNNNQQTSAPASPRSMQFEPTPSRQKQSGLHIDTSGKTIFTTEKDKSPRISTSTSITSNYHTAQSTPVPSSDENLAWGSTAMAPLQGSTDAAGDGLDENTPSPEERQQAQKIFDNNDEELAAGKYTAAWLGTPDRVMLRKAYMDLFDWSDMNILSSLRSLCTKIALKGEAQQVDRVLDAFSCRWCECNPNHGFKATDVVHTISYSLLLLNTDLHLADIDQKMTKPQFIKNTMPTIQRVVIEAAPEAFSTAQPSKPQTKQNAESDRTGHTKASPVPLEKPPSHSPTAAEKSDEPPTIDVPIIEHPNIPPPRLSSRASFLETGHGMQSLAGPLVSTPFNGTMKAWEAQIETVLKDYYISIHKQKLPLRGVTTGSDEHISAPGGFLTLTHNMLRRTPSTISRTGAGETYRGRGAENRLNAARWSSKARSRPRLYPPSAMGSSRTSLDDQSFVWSPSGSSTWSKNSLGKTLTSMSVDSLGSEYPRGDYQQSIGFANALSHAIIREDSAHSIAPSEDPARVAMVLEDESLELAGAPWAKEGSLKHKHHLDSIDKRAKDRNWNETFAVIQRGWMRLFSFNSHNKSSRLKPKQRQNGGIVVGGGNWMENADETWKFLLRHTIASALPAPGYSKSRPHVWALSLPTGAVHLFQVGTADIVKEFVSTANYWSARLSKGPLFGAVSNIEYGWSDAVINNAVSSIDDSNIPSSAPSSSGSAHLPRPSLQSSIRSSIDQQSVRPRLPADRIMLSDWRPPQQSMMASTSSEAEQLETLRSYVKHVEQELQRHNELRPALMLAFTPKHANYSKALHNWERKSSYLLREIVKFRTYIDSLVWAETMRQRIYQADAAKEKELDTGDNQDPVEA</sequence>
<evidence type="ECO:0000313" key="4">
    <source>
        <dbReference type="Proteomes" id="UP000024533"/>
    </source>
</evidence>
<feature type="region of interest" description="Disordered" evidence="1">
    <location>
        <begin position="1474"/>
        <end position="1508"/>
    </location>
</feature>
<feature type="compositionally biased region" description="Polar residues" evidence="1">
    <location>
        <begin position="254"/>
        <end position="265"/>
    </location>
</feature>
<feature type="compositionally biased region" description="Acidic residues" evidence="1">
    <location>
        <begin position="65"/>
        <end position="74"/>
    </location>
</feature>
<dbReference type="HOGENOM" id="CLU_001772_0_0_1"/>
<gene>
    <name evidence="3" type="ORF">H109_07914</name>
</gene>
<feature type="domain" description="SEC7" evidence="2">
    <location>
        <begin position="861"/>
        <end position="1014"/>
    </location>
</feature>
<dbReference type="Gene3D" id="2.30.29.30">
    <property type="entry name" value="Pleckstrin-homology domain (PH domain)/Phosphotyrosine-binding domain (PTB)"/>
    <property type="match status" value="1"/>
</dbReference>
<dbReference type="InterPro" id="IPR041681">
    <property type="entry name" value="PH_9"/>
</dbReference>
<feature type="compositionally biased region" description="Polar residues" evidence="1">
    <location>
        <begin position="359"/>
        <end position="385"/>
    </location>
</feature>
<feature type="compositionally biased region" description="Polar residues" evidence="1">
    <location>
        <begin position="836"/>
        <end position="850"/>
    </location>
</feature>
<dbReference type="GO" id="GO:0032012">
    <property type="term" value="P:regulation of ARF protein signal transduction"/>
    <property type="evidence" value="ECO:0007669"/>
    <property type="project" value="InterPro"/>
</dbReference>
<feature type="compositionally biased region" description="Polar residues" evidence="1">
    <location>
        <begin position="782"/>
        <end position="805"/>
    </location>
</feature>
<evidence type="ECO:0000313" key="3">
    <source>
        <dbReference type="EMBL" id="KDB20123.1"/>
    </source>
</evidence>
<dbReference type="InterPro" id="IPR000904">
    <property type="entry name" value="Sec7_dom"/>
</dbReference>
<accession>A0A059IXE9</accession>
<dbReference type="OMA" id="FYTSIQK"/>
<feature type="region of interest" description="Disordered" evidence="1">
    <location>
        <begin position="356"/>
        <end position="885"/>
    </location>
</feature>
<dbReference type="SUPFAM" id="SSF50729">
    <property type="entry name" value="PH domain-like"/>
    <property type="match status" value="1"/>
</dbReference>
<dbReference type="InterPro" id="IPR011993">
    <property type="entry name" value="PH-like_dom_sf"/>
</dbReference>
<dbReference type="Pfam" id="PF15410">
    <property type="entry name" value="PH_9"/>
    <property type="match status" value="1"/>
</dbReference>